<dbReference type="InterPro" id="IPR001352">
    <property type="entry name" value="RNase_HII/HIII"/>
</dbReference>
<evidence type="ECO:0000313" key="14">
    <source>
        <dbReference type="Proteomes" id="UP000237271"/>
    </source>
</evidence>
<comment type="cofactor">
    <cofactor evidence="8">
        <name>Mn(2+)</name>
        <dbReference type="ChEBI" id="CHEBI:29035"/>
    </cofactor>
    <cofactor evidence="8">
        <name>Mg(2+)</name>
        <dbReference type="ChEBI" id="CHEBI:18420"/>
    </cofactor>
    <text evidence="8">Manganese or magnesium. Binds 1 divalent metal ion per monomer in the absence of substrate. May bind a second metal ion after substrate binding.</text>
</comment>
<dbReference type="InterPro" id="IPR004649">
    <property type="entry name" value="RNase_H2_suA"/>
</dbReference>
<organism evidence="13 14">
    <name type="scientific">Phytophthora palmivora</name>
    <dbReference type="NCBI Taxonomy" id="4796"/>
    <lineage>
        <taxon>Eukaryota</taxon>
        <taxon>Sar</taxon>
        <taxon>Stramenopiles</taxon>
        <taxon>Oomycota</taxon>
        <taxon>Peronosporomycetes</taxon>
        <taxon>Peronosporales</taxon>
        <taxon>Peronosporaceae</taxon>
        <taxon>Phytophthora</taxon>
    </lineage>
</organism>
<dbReference type="InterPro" id="IPR036871">
    <property type="entry name" value="PX_dom_sf"/>
</dbReference>
<feature type="domain" description="RNase H type-2" evidence="12">
    <location>
        <begin position="1"/>
        <end position="221"/>
    </location>
</feature>
<dbReference type="PROSITE" id="PS51975">
    <property type="entry name" value="RNASE_H_2"/>
    <property type="match status" value="1"/>
</dbReference>
<protein>
    <recommendedName>
        <fullName evidence="9">Ribonuclease</fullName>
        <ecNumber evidence="9">3.1.26.4</ecNumber>
    </recommendedName>
</protein>
<comment type="catalytic activity">
    <reaction evidence="1 8 9">
        <text>Endonucleolytic cleavage to 5'-phosphomonoester.</text>
        <dbReference type="EC" id="3.1.26.4"/>
    </reaction>
</comment>
<dbReference type="GO" id="GO:0043137">
    <property type="term" value="P:DNA replication, removal of RNA primer"/>
    <property type="evidence" value="ECO:0007669"/>
    <property type="project" value="TreeGrafter"/>
</dbReference>
<dbReference type="Pfam" id="PF01351">
    <property type="entry name" value="RNase_HII"/>
    <property type="match status" value="1"/>
</dbReference>
<dbReference type="SUPFAM" id="SSF50729">
    <property type="entry name" value="PH domain-like"/>
    <property type="match status" value="1"/>
</dbReference>
<evidence type="ECO:0000256" key="6">
    <source>
        <dbReference type="ARBA" id="ARBA00022759"/>
    </source>
</evidence>
<dbReference type="InterPro" id="IPR036397">
    <property type="entry name" value="RNaseH_sf"/>
</dbReference>
<comment type="cofactor">
    <cofactor evidence="2">
        <name>Mg(2+)</name>
        <dbReference type="ChEBI" id="CHEBI:18420"/>
    </cofactor>
</comment>
<dbReference type="InterPro" id="IPR038765">
    <property type="entry name" value="Papain-like_cys_pep_sf"/>
</dbReference>
<dbReference type="InterPro" id="IPR023160">
    <property type="entry name" value="RNase_HII_hlx-loop-hlx_cap_dom"/>
</dbReference>
<keyword evidence="4 8" id="KW-0540">Nuclease</keyword>
<dbReference type="GO" id="GO:0003723">
    <property type="term" value="F:RNA binding"/>
    <property type="evidence" value="ECO:0007669"/>
    <property type="project" value="UniProtKB-UniRule"/>
</dbReference>
<dbReference type="CDD" id="cd07181">
    <property type="entry name" value="RNase_HII_eukaryota_like"/>
    <property type="match status" value="1"/>
</dbReference>
<dbReference type="NCBIfam" id="TIGR00729">
    <property type="entry name" value="ribonuclease HII"/>
    <property type="match status" value="1"/>
</dbReference>
<evidence type="ECO:0000256" key="7">
    <source>
        <dbReference type="ARBA" id="ARBA00022801"/>
    </source>
</evidence>
<comment type="caution">
    <text evidence="13">The sequence shown here is derived from an EMBL/GenBank/DDBJ whole genome shotgun (WGS) entry which is preliminary data.</text>
</comment>
<dbReference type="GO" id="GO:0046872">
    <property type="term" value="F:metal ion binding"/>
    <property type="evidence" value="ECO:0007669"/>
    <property type="project" value="UniProtKB-KW"/>
</dbReference>
<dbReference type="SUPFAM" id="SSF54001">
    <property type="entry name" value="Cysteine proteinases"/>
    <property type="match status" value="1"/>
</dbReference>
<evidence type="ECO:0000259" key="12">
    <source>
        <dbReference type="PROSITE" id="PS51975"/>
    </source>
</evidence>
<dbReference type="InterPro" id="IPR012337">
    <property type="entry name" value="RNaseH-like_sf"/>
</dbReference>
<dbReference type="Gene3D" id="1.10.10.460">
    <property type="entry name" value="Ribonuclease hii. Domain 2"/>
    <property type="match status" value="1"/>
</dbReference>
<feature type="domain" description="PX" evidence="11">
    <location>
        <begin position="532"/>
        <end position="644"/>
    </location>
</feature>
<feature type="binding site" evidence="8">
    <location>
        <position position="111"/>
    </location>
    <ligand>
        <name>a divalent metal cation</name>
        <dbReference type="ChEBI" id="CHEBI:60240"/>
    </ligand>
</feature>
<dbReference type="PANTHER" id="PTHR10954">
    <property type="entry name" value="RIBONUCLEASE H2 SUBUNIT A"/>
    <property type="match status" value="1"/>
</dbReference>
<evidence type="ECO:0000256" key="10">
    <source>
        <dbReference type="SAM" id="MobiDB-lite"/>
    </source>
</evidence>
<dbReference type="InterPro" id="IPR024567">
    <property type="entry name" value="RNase_HII/HIII_dom"/>
</dbReference>
<feature type="compositionally biased region" description="Low complexity" evidence="10">
    <location>
        <begin position="798"/>
        <end position="813"/>
    </location>
</feature>
<dbReference type="GO" id="GO:0006298">
    <property type="term" value="P:mismatch repair"/>
    <property type="evidence" value="ECO:0007669"/>
    <property type="project" value="TreeGrafter"/>
</dbReference>
<name>A0A2P4YKB2_9STRA</name>
<evidence type="ECO:0000256" key="1">
    <source>
        <dbReference type="ARBA" id="ARBA00000077"/>
    </source>
</evidence>
<dbReference type="AlphaFoldDB" id="A0A2P4YKB2"/>
<feature type="binding site" evidence="8">
    <location>
        <position position="5"/>
    </location>
    <ligand>
        <name>a divalent metal cation</name>
        <dbReference type="ChEBI" id="CHEBI:60240"/>
    </ligand>
</feature>
<dbReference type="Gene3D" id="3.30.420.10">
    <property type="entry name" value="Ribonuclease H-like superfamily/Ribonuclease H"/>
    <property type="match status" value="1"/>
</dbReference>
<comment type="function">
    <text evidence="9">Endonuclease that specifically degrades the RNA of RNA-DNA hybrids.</text>
</comment>
<dbReference type="EMBL" id="NCKW01002080">
    <property type="protein sequence ID" value="POM78252.1"/>
    <property type="molecule type" value="Genomic_DNA"/>
</dbReference>
<keyword evidence="6 8" id="KW-0255">Endonuclease</keyword>
<dbReference type="SUPFAM" id="SSF64268">
    <property type="entry name" value="PX domain"/>
    <property type="match status" value="1"/>
</dbReference>
<dbReference type="FunFam" id="1.10.10.460:FF:000001">
    <property type="entry name" value="Ribonuclease"/>
    <property type="match status" value="1"/>
</dbReference>
<feature type="region of interest" description="Disordered" evidence="10">
    <location>
        <begin position="793"/>
        <end position="823"/>
    </location>
</feature>
<keyword evidence="5 8" id="KW-0479">Metal-binding</keyword>
<evidence type="ECO:0000256" key="8">
    <source>
        <dbReference type="PROSITE-ProRule" id="PRU01319"/>
    </source>
</evidence>
<dbReference type="SMART" id="SM00312">
    <property type="entry name" value="PX"/>
    <property type="match status" value="1"/>
</dbReference>
<keyword evidence="14" id="KW-1185">Reference proteome</keyword>
<accession>A0A2P4YKB2</accession>
<dbReference type="Pfam" id="PF00787">
    <property type="entry name" value="PX"/>
    <property type="match status" value="1"/>
</dbReference>
<sequence>MLGIDEAGRGPVMGPMVYGAAYWPVADNDAMSALGFDDSKALSAESRAQLFEKMRSTEGLGWIVRLISAAEISDKMQRQTSNLNEMSRDAAIQLINEVQKKGAVVKKVFVDTVGDPRWYQSFLTKHFNGTIEFRVEKKADSLFKVVSAASIAAKVTRDRVISDWKWESPALDLPTDFGSGYPSDPKTKAWLTTHMDNVFVFPNIIRFSWGTVEPFYEKAVKVEWPHEKELEKCLHRGELWQFSTQFGGWLRIKLLLFSHALVVDPDADTGTPRRRRNSLKLWLDLCLVKDIVSVQKTDAVLRRGSYSQVQSDARFQFAVETQELKLQFATATTAQRDEWLHCLLLATKLQMQNLQSRDAFLRFASSGSESDEENQLSSPTSWSEENALRSAQLLSQRPRLTQVCAANERHDESSNPVALMILNIMMKDESGDSISTIVPVSEASQESVSVRQVKVDAVRQMQAELRSSDKDNMSRLHKLLRRDVDTFILYLDIGEQWLKDEQLSIGHYILGCANRRITLELVPMNRMPQPTIDLAIVGTKNKVSDLSQRTFTSYLIDVVFNDTTWQLARRYKEFDALRSHLKKKYPDTMLPGLPPKHVFTPVDGEFINNRKQQLEAFLKQLLLHPIVSTDVLLMSFLGVVSISRDPELGYSKKSVIHVTSLHDSVGCGDIILFSCRFGASRLQRKFTGSKYDHVGIVVPGESRFLLRIMEATSEGIQVYALKPRLMAYSREVSNTIVVRKMQTERTPELLEVLMEFVHRVEGNPYSIFGILRSTGESDRNIINSVRVAGNVDDDGDDSFSNTGGSSTSSTSSSPVTEGADSTKSQDSKRKYFCSSLVAAAWKELGWLQTKRKSSSFWPGSFEDGGEVERCLAQGVALGPETVIDCRIVEVGLSAHR</sequence>
<evidence type="ECO:0000313" key="13">
    <source>
        <dbReference type="EMBL" id="POM78252.1"/>
    </source>
</evidence>
<proteinExistence type="inferred from homology"/>
<comment type="similarity">
    <text evidence="3">Belongs to the RNase HII family. Eukaryotic subfamily.</text>
</comment>
<gene>
    <name evidence="13" type="ORF">PHPALM_4236</name>
</gene>
<dbReference type="CDD" id="cd06093">
    <property type="entry name" value="PX_domain"/>
    <property type="match status" value="1"/>
</dbReference>
<dbReference type="PANTHER" id="PTHR10954:SF7">
    <property type="entry name" value="RIBONUCLEASE H2 SUBUNIT A"/>
    <property type="match status" value="1"/>
</dbReference>
<dbReference type="SUPFAM" id="SSF53098">
    <property type="entry name" value="Ribonuclease H-like"/>
    <property type="match status" value="1"/>
</dbReference>
<dbReference type="Proteomes" id="UP000237271">
    <property type="component" value="Unassembled WGS sequence"/>
</dbReference>
<dbReference type="Gene3D" id="3.90.1720.10">
    <property type="entry name" value="endopeptidase domain like (from Nostoc punctiforme)"/>
    <property type="match status" value="1"/>
</dbReference>
<dbReference type="GO" id="GO:0004523">
    <property type="term" value="F:RNA-DNA hybrid ribonuclease activity"/>
    <property type="evidence" value="ECO:0007669"/>
    <property type="project" value="UniProtKB-UniRule"/>
</dbReference>
<dbReference type="GO" id="GO:0035091">
    <property type="term" value="F:phosphatidylinositol binding"/>
    <property type="evidence" value="ECO:0007669"/>
    <property type="project" value="InterPro"/>
</dbReference>
<dbReference type="FunFam" id="3.30.420.10:FF:000016">
    <property type="entry name" value="Ribonuclease"/>
    <property type="match status" value="1"/>
</dbReference>
<dbReference type="OrthoDB" id="7462577at2759"/>
<evidence type="ECO:0000256" key="2">
    <source>
        <dbReference type="ARBA" id="ARBA00001946"/>
    </source>
</evidence>
<evidence type="ECO:0000256" key="9">
    <source>
        <dbReference type="RuleBase" id="RU003515"/>
    </source>
</evidence>
<evidence type="ECO:0000259" key="11">
    <source>
        <dbReference type="PROSITE" id="PS50195"/>
    </source>
</evidence>
<dbReference type="GO" id="GO:0032299">
    <property type="term" value="C:ribonuclease H2 complex"/>
    <property type="evidence" value="ECO:0007669"/>
    <property type="project" value="TreeGrafter"/>
</dbReference>
<reference evidence="13 14" key="1">
    <citation type="journal article" date="2017" name="Genome Biol. Evol.">
        <title>Phytophthora megakarya and P. palmivora, closely related causal agents of cacao black pod rot, underwent increases in genome sizes and gene numbers by different mechanisms.</title>
        <authorList>
            <person name="Ali S.S."/>
            <person name="Shao J."/>
            <person name="Lary D.J."/>
            <person name="Kronmiller B."/>
            <person name="Shen D."/>
            <person name="Strem M.D."/>
            <person name="Amoako-Attah I."/>
            <person name="Akrofi A.Y."/>
            <person name="Begoude B.A."/>
            <person name="Ten Hoopen G.M."/>
            <person name="Coulibaly K."/>
            <person name="Kebe B.I."/>
            <person name="Melnick R.L."/>
            <person name="Guiltinan M.J."/>
            <person name="Tyler B.M."/>
            <person name="Meinhardt L.W."/>
            <person name="Bailey B.A."/>
        </authorList>
    </citation>
    <scope>NUCLEOTIDE SEQUENCE [LARGE SCALE GENOMIC DNA]</scope>
    <source>
        <strain evidence="14">sbr112.9</strain>
    </source>
</reference>
<evidence type="ECO:0000256" key="5">
    <source>
        <dbReference type="ARBA" id="ARBA00022723"/>
    </source>
</evidence>
<evidence type="ECO:0000256" key="3">
    <source>
        <dbReference type="ARBA" id="ARBA00007058"/>
    </source>
</evidence>
<feature type="binding site" evidence="8">
    <location>
        <position position="6"/>
    </location>
    <ligand>
        <name>a divalent metal cation</name>
        <dbReference type="ChEBI" id="CHEBI:60240"/>
    </ligand>
</feature>
<evidence type="ECO:0000256" key="4">
    <source>
        <dbReference type="ARBA" id="ARBA00022722"/>
    </source>
</evidence>
<dbReference type="Gene3D" id="3.30.1520.10">
    <property type="entry name" value="Phox-like domain"/>
    <property type="match status" value="1"/>
</dbReference>
<dbReference type="PROSITE" id="PS50195">
    <property type="entry name" value="PX"/>
    <property type="match status" value="1"/>
</dbReference>
<dbReference type="EC" id="3.1.26.4" evidence="9"/>
<dbReference type="InterPro" id="IPR001683">
    <property type="entry name" value="PX_dom"/>
</dbReference>
<keyword evidence="7 8" id="KW-0378">Hydrolase</keyword>